<keyword evidence="5" id="KW-1185">Reference proteome</keyword>
<dbReference type="PANTHER" id="PTHR43585:SF2">
    <property type="entry name" value="ATP-GRASP ENZYME FSQD"/>
    <property type="match status" value="1"/>
</dbReference>
<accession>A0A101NMH1</accession>
<dbReference type="EMBL" id="LMWL01000029">
    <property type="protein sequence ID" value="KUM95641.1"/>
    <property type="molecule type" value="Genomic_DNA"/>
</dbReference>
<dbReference type="PANTHER" id="PTHR43585">
    <property type="entry name" value="FUMIPYRROLE BIOSYNTHESIS PROTEIN C"/>
    <property type="match status" value="1"/>
</dbReference>
<evidence type="ECO:0000256" key="2">
    <source>
        <dbReference type="ARBA" id="ARBA00022741"/>
    </source>
</evidence>
<dbReference type="OrthoDB" id="4150158at2"/>
<evidence type="ECO:0000256" key="1">
    <source>
        <dbReference type="ARBA" id="ARBA00022598"/>
    </source>
</evidence>
<dbReference type="GO" id="GO:0016874">
    <property type="term" value="F:ligase activity"/>
    <property type="evidence" value="ECO:0007669"/>
    <property type="project" value="UniProtKB-KW"/>
</dbReference>
<reference evidence="4 5" key="1">
    <citation type="submission" date="2015-10" db="EMBL/GenBank/DDBJ databases">
        <title>Draft genome sequence of Streptomyces cellostaticus DSM 40189, type strain for the species Streptomyces cellostaticus.</title>
        <authorList>
            <person name="Ruckert C."/>
            <person name="Winkler A."/>
            <person name="Kalinowski J."/>
            <person name="Kampfer P."/>
            <person name="Glaeser S."/>
        </authorList>
    </citation>
    <scope>NUCLEOTIDE SEQUENCE [LARGE SCALE GENOMIC DNA]</scope>
    <source>
        <strain evidence="4 5">DSM 40189</strain>
    </source>
</reference>
<dbReference type="Proteomes" id="UP000054241">
    <property type="component" value="Unassembled WGS sequence"/>
</dbReference>
<dbReference type="RefSeq" id="WP_066998924.1">
    <property type="nucleotide sequence ID" value="NZ_BNDU01000006.1"/>
</dbReference>
<dbReference type="AlphaFoldDB" id="A0A101NMH1"/>
<keyword evidence="1" id="KW-0436">Ligase</keyword>
<evidence type="ECO:0000256" key="3">
    <source>
        <dbReference type="ARBA" id="ARBA00022840"/>
    </source>
</evidence>
<protein>
    <recommendedName>
        <fullName evidence="6">ATP-grasp domain-containing protein</fullName>
    </recommendedName>
</protein>
<name>A0A101NMH1_9ACTN</name>
<evidence type="ECO:0000313" key="5">
    <source>
        <dbReference type="Proteomes" id="UP000054241"/>
    </source>
</evidence>
<comment type="caution">
    <text evidence="4">The sequence shown here is derived from an EMBL/GenBank/DDBJ whole genome shotgun (WGS) entry which is preliminary data.</text>
</comment>
<evidence type="ECO:0008006" key="6">
    <source>
        <dbReference type="Google" id="ProtNLM"/>
    </source>
</evidence>
<dbReference type="GO" id="GO:0005524">
    <property type="term" value="F:ATP binding"/>
    <property type="evidence" value="ECO:0007669"/>
    <property type="project" value="UniProtKB-KW"/>
</dbReference>
<keyword evidence="2" id="KW-0547">Nucleotide-binding</keyword>
<dbReference type="InterPro" id="IPR052032">
    <property type="entry name" value="ATP-dep_AA_Ligase"/>
</dbReference>
<organism evidence="4 5">
    <name type="scientific">Streptomyces cellostaticus</name>
    <dbReference type="NCBI Taxonomy" id="67285"/>
    <lineage>
        <taxon>Bacteria</taxon>
        <taxon>Bacillati</taxon>
        <taxon>Actinomycetota</taxon>
        <taxon>Actinomycetes</taxon>
        <taxon>Kitasatosporales</taxon>
        <taxon>Streptomycetaceae</taxon>
        <taxon>Streptomyces</taxon>
    </lineage>
</organism>
<evidence type="ECO:0000313" key="4">
    <source>
        <dbReference type="EMBL" id="KUM95641.1"/>
    </source>
</evidence>
<gene>
    <name evidence="4" type="ORF">AQI88_16380</name>
</gene>
<sequence length="434" mass="46177">MAITSAAPVVAPRFEAAAGSVAIVAPYDSSCHAETFARQGWRTVAVELDTRHRLSALAVARGAGACADSVEHRGSLRQTVKRLRGLGVSAVVAGSAAGIELADRIAWHLGLPQGDPETSRLRYDRGVQAAVLARVGIEAPRGIRSTNLAEVLAWAKSCPLPGYVLAPAAAGLPVEPVACGGERQINTAWPAMMRAAARYSDDACLVLTEQLPARQFVVNSVSRPGPDGQTDHVITDVWAETRSCDRSLDRTDLLHHHEPLTRVLSAYMLRVLDALGVMRGPVTARVAYDEGRGPLLVSALAVPGISLADEALRMATGYDRVTDALDTWIPPSPVQLDRGPAGHRVVRVHLQRSSGNAVDPRLGRILRRLPTVVAVSADLLGQHAPVTGPARCAEIVLSSNEPESVEADYRLIRALECESVYGGEELNLVYSPSG</sequence>
<proteinExistence type="predicted"/>
<dbReference type="STRING" id="67285.AQI88_16380"/>
<keyword evidence="3" id="KW-0067">ATP-binding</keyword>